<dbReference type="Pfam" id="PF01593">
    <property type="entry name" value="Amino_oxidase"/>
    <property type="match status" value="1"/>
</dbReference>
<feature type="domain" description="Amine oxidase" evidence="1">
    <location>
        <begin position="36"/>
        <end position="433"/>
    </location>
</feature>
<dbReference type="Proteomes" id="UP001479436">
    <property type="component" value="Unassembled WGS sequence"/>
</dbReference>
<evidence type="ECO:0000313" key="2">
    <source>
        <dbReference type="EMBL" id="KAK9709555.1"/>
    </source>
</evidence>
<reference evidence="2 3" key="1">
    <citation type="submission" date="2023-04" db="EMBL/GenBank/DDBJ databases">
        <title>Genome of Basidiobolus ranarum AG-B5.</title>
        <authorList>
            <person name="Stajich J.E."/>
            <person name="Carter-House D."/>
            <person name="Gryganskyi A."/>
        </authorList>
    </citation>
    <scope>NUCLEOTIDE SEQUENCE [LARGE SCALE GENOMIC DNA]</scope>
    <source>
        <strain evidence="2 3">AG-B5</strain>
    </source>
</reference>
<dbReference type="SUPFAM" id="SSF54373">
    <property type="entry name" value="FAD-linked reductases, C-terminal domain"/>
    <property type="match status" value="1"/>
</dbReference>
<protein>
    <recommendedName>
        <fullName evidence="1">Amine oxidase domain-containing protein</fullName>
    </recommendedName>
</protein>
<dbReference type="PANTHER" id="PTHR10742">
    <property type="entry name" value="FLAVIN MONOAMINE OXIDASE"/>
    <property type="match status" value="1"/>
</dbReference>
<dbReference type="InterPro" id="IPR002937">
    <property type="entry name" value="Amino_oxidase"/>
</dbReference>
<evidence type="ECO:0000313" key="3">
    <source>
        <dbReference type="Proteomes" id="UP001479436"/>
    </source>
</evidence>
<organism evidence="2 3">
    <name type="scientific">Basidiobolus ranarum</name>
    <dbReference type="NCBI Taxonomy" id="34480"/>
    <lineage>
        <taxon>Eukaryota</taxon>
        <taxon>Fungi</taxon>
        <taxon>Fungi incertae sedis</taxon>
        <taxon>Zoopagomycota</taxon>
        <taxon>Entomophthoromycotina</taxon>
        <taxon>Basidiobolomycetes</taxon>
        <taxon>Basidiobolales</taxon>
        <taxon>Basidiobolaceae</taxon>
        <taxon>Basidiobolus</taxon>
    </lineage>
</organism>
<dbReference type="Gene3D" id="3.90.660.10">
    <property type="match status" value="1"/>
</dbReference>
<dbReference type="SUPFAM" id="SSF51905">
    <property type="entry name" value="FAD/NAD(P)-binding domain"/>
    <property type="match status" value="1"/>
</dbReference>
<evidence type="ECO:0000259" key="1">
    <source>
        <dbReference type="Pfam" id="PF01593"/>
    </source>
</evidence>
<gene>
    <name evidence="2" type="ORF">K7432_008956</name>
</gene>
<dbReference type="PRINTS" id="PR00420">
    <property type="entry name" value="RNGMNOXGNASE"/>
</dbReference>
<dbReference type="PANTHER" id="PTHR10742:SF410">
    <property type="entry name" value="LYSINE-SPECIFIC HISTONE DEMETHYLASE 2"/>
    <property type="match status" value="1"/>
</dbReference>
<accession>A0ABR2VXT2</accession>
<proteinExistence type="predicted"/>
<dbReference type="InterPro" id="IPR050281">
    <property type="entry name" value="Flavin_monoamine_oxidase"/>
</dbReference>
<dbReference type="EMBL" id="JASJQH010007402">
    <property type="protein sequence ID" value="KAK9709555.1"/>
    <property type="molecule type" value="Genomic_DNA"/>
</dbReference>
<keyword evidence="3" id="KW-1185">Reference proteome</keyword>
<dbReference type="InterPro" id="IPR036188">
    <property type="entry name" value="FAD/NAD-bd_sf"/>
</dbReference>
<sequence>MKFNGTIAFVGVTVYAINAHGLPLSGKRVIVIGAGVSGLSAAQALQQNGANVTVLEGRDRIGGRVWTGTVGQGPIDLGAHWVHGINNSPVVAEANKQNITMKVTDYENSWAYDANGAIPKAVFDRGDSQFQHFEEIVEIKQNGTRDQSLGSLYREFPNQNLLLRHMMDTRIEHEYGGDLDKLSTLYYDYAENIDGVDVVFPKGYSFFPKSLAKGLDIHLNERVIGVQYANAPTVQTISKAYDCDAVVVTVPLGVLKHGDIKFQPSLPKRKLSAIDRFGMGLLDKTVLRFEKQFWPQEPELFTYKRPDLLWGEWLNIAHYTGEPILIGFNAASIAANLEEKSDAFIKASALEVLKNMFGKPTPLVAMYQTRWNKDPFSLGSYSFFKIGSTPDDMKAIGESVNERVFFAGEATSLDAQATVLGAYKTGQNVAKQVAALFGQK</sequence>
<dbReference type="Gene3D" id="3.50.50.60">
    <property type="entry name" value="FAD/NAD(P)-binding domain"/>
    <property type="match status" value="1"/>
</dbReference>
<name>A0ABR2VXT2_9FUNG</name>
<comment type="caution">
    <text evidence="2">The sequence shown here is derived from an EMBL/GenBank/DDBJ whole genome shotgun (WGS) entry which is preliminary data.</text>
</comment>